<evidence type="ECO:0000313" key="1">
    <source>
        <dbReference type="EMBL" id="GJG32737.1"/>
    </source>
</evidence>
<gene>
    <name evidence="1" type="ORF">PRMUPPPA20_08460</name>
</gene>
<evidence type="ECO:0000313" key="2">
    <source>
        <dbReference type="Proteomes" id="UP000887097"/>
    </source>
</evidence>
<organism evidence="1 2">
    <name type="scientific">Xylanibacter ruminicola</name>
    <name type="common">Prevotella ruminicola</name>
    <dbReference type="NCBI Taxonomy" id="839"/>
    <lineage>
        <taxon>Bacteria</taxon>
        <taxon>Pseudomonadati</taxon>
        <taxon>Bacteroidota</taxon>
        <taxon>Bacteroidia</taxon>
        <taxon>Bacteroidales</taxon>
        <taxon>Prevotellaceae</taxon>
        <taxon>Xylanibacter</taxon>
    </lineage>
</organism>
<protein>
    <submittedName>
        <fullName evidence="1">Uncharacterized protein</fullName>
    </submittedName>
</protein>
<name>A0AA37I081_XYLRU</name>
<dbReference type="EMBL" id="BPTT01000001">
    <property type="protein sequence ID" value="GJG32737.1"/>
    <property type="molecule type" value="Genomic_DNA"/>
</dbReference>
<comment type="caution">
    <text evidence="1">The sequence shown here is derived from an EMBL/GenBank/DDBJ whole genome shotgun (WGS) entry which is preliminary data.</text>
</comment>
<proteinExistence type="predicted"/>
<accession>A0AA37I081</accession>
<dbReference type="AlphaFoldDB" id="A0AA37I081"/>
<dbReference type="Proteomes" id="UP000887097">
    <property type="component" value="Unassembled WGS sequence"/>
</dbReference>
<reference evidence="1" key="1">
    <citation type="submission" date="2021-08" db="EMBL/GenBank/DDBJ databases">
        <title>Prevotella lacticifex sp. nov., isolated from rumen of cow.</title>
        <authorList>
            <person name="Shinkai T."/>
            <person name="Ikeyama N."/>
            <person name="Kumagai M."/>
            <person name="Ohmori H."/>
            <person name="Sakamoto M."/>
            <person name="Ohkuma M."/>
            <person name="Mitsumori M."/>
        </authorList>
    </citation>
    <scope>NUCLEOTIDE SEQUENCE</scope>
    <source>
        <strain evidence="1">JCM 8259</strain>
    </source>
</reference>
<sequence length="183" mass="21259">MSKIQDAIQQMSVEEMQQRLAEYMAADKEWAPQPVAIEVRHRDIKDISGTNIYDVIVLKDDNTEEVIKFEDRYSKLIYIYTLLHPMGYQRRSLNKPEKDFPELARLYRAIFMANPDRMIAYTAKDFDHMMSMAVAFVRKVVARMIGCEELTIGNPRQYCGRTVIPAVYNGLEVIIDSQLKSIN</sequence>
<dbReference type="GeneID" id="31499885"/>
<dbReference type="RefSeq" id="WP_041385525.1">
    <property type="nucleotide sequence ID" value="NZ_BPTT01000001.1"/>
</dbReference>